<evidence type="ECO:0000259" key="1">
    <source>
        <dbReference type="PROSITE" id="PS51782"/>
    </source>
</evidence>
<dbReference type="SUPFAM" id="SSF54106">
    <property type="entry name" value="LysM domain"/>
    <property type="match status" value="1"/>
</dbReference>
<dbReference type="AlphaFoldDB" id="A0A1E5TB29"/>
<reference evidence="2 3" key="1">
    <citation type="submission" date="2016-05" db="EMBL/GenBank/DDBJ databases">
        <title>Draft Genome Sequence of Algibacter sp. Strain SK-16 Isolated from the Surface Water of Aburatsubo Inlet.</title>
        <authorList>
            <person name="Wong S.-K."/>
            <person name="Yoshizawa S."/>
            <person name="Nakajima Y."/>
            <person name="Ogura Y."/>
            <person name="Tetsuya H."/>
            <person name="Hamasaki K."/>
        </authorList>
    </citation>
    <scope>NUCLEOTIDE SEQUENCE [LARGE SCALE GENOMIC DNA]</scope>
    <source>
        <strain evidence="2 3">SK-16</strain>
    </source>
</reference>
<gene>
    <name evidence="2" type="ORF">A8C32_03725</name>
</gene>
<evidence type="ECO:0000313" key="3">
    <source>
        <dbReference type="Proteomes" id="UP000095713"/>
    </source>
</evidence>
<dbReference type="SMART" id="SM00257">
    <property type="entry name" value="LysM"/>
    <property type="match status" value="1"/>
</dbReference>
<dbReference type="Proteomes" id="UP000095713">
    <property type="component" value="Unassembled WGS sequence"/>
</dbReference>
<feature type="domain" description="LysM" evidence="1">
    <location>
        <begin position="370"/>
        <end position="415"/>
    </location>
</feature>
<dbReference type="InterPro" id="IPR018392">
    <property type="entry name" value="LysM"/>
</dbReference>
<dbReference type="OrthoDB" id="961266at2"/>
<dbReference type="EMBL" id="MDJD01000034">
    <property type="protein sequence ID" value="OEK08570.1"/>
    <property type="molecule type" value="Genomic_DNA"/>
</dbReference>
<dbReference type="Gene3D" id="3.10.350.10">
    <property type="entry name" value="LysM domain"/>
    <property type="match status" value="1"/>
</dbReference>
<dbReference type="CDD" id="cd00118">
    <property type="entry name" value="LysM"/>
    <property type="match status" value="1"/>
</dbReference>
<dbReference type="Pfam" id="PF01476">
    <property type="entry name" value="LysM"/>
    <property type="match status" value="1"/>
</dbReference>
<sequence>MAFKIKVINTGLRNYADYNALLRRQARIGQATSTVIANDGSSEKKKKGSYYPNKVEGATEIEAYKGAVYEVTDFLLYRGKEENEEDLKKDKTQLKWIFHMPDVEIKNNLLNYFELSNGVGGQAKIQEDSKTDFMDIADPKKRTEAIMRHGITYIKIEGDEKKQKTKLTVKFSKWLDGYKVHIEAYRRNPDVKKKASGATVATTVKAKPEIIKGYWVNDKREEITNKTVGYKDTVYMCLKTLGMAGRIVTTALWEEGITFMGSTNSNDETICMNENIEWKLTERLSYKKLEIPDQNTEEYKKQREGIWETDPLELYFKIPNEKEITGYKPKFGQLLYLTTKEGINDAYFAKQIKRKIIKDGTVKPKAEKPKTHTVQRNETLSLIAPKYSIHWKKDLAAHNNINAPWALTVGQVLKLPSNAVIPEQNTSTSASQEEAQPQEVQQETVYERIDTANLGSEVYIVVETANLHGKKVNIEVFDNERLLANNRDTAITVLKDDTEVTKLENIIIDDTGKAKIKVKLRKKSDEDYEKQKDKFKVKNIYSNNNTGQEEELCSDDQLIKNCPNDYTLVKEGSLIISKLFLKIECTGNDKTHKKEFLDGEEFEVKNSKDPNIIYIVRKWEKWVSKNSKSATFGEFTFDDLSGYICEPYGEETTKSGLDKRIPVGKYNIKWHVTTKYNKKKYTKNSKYGKKFNLDFDELSKGFICLYNEKVSKSRAILMHAGTDGRWSEGCILPGKTLDRTKNTKNIDMKESVETLYDILGKIEEKGINNIKIVITDEID</sequence>
<dbReference type="Pfam" id="PF18925">
    <property type="entry name" value="DUF5675"/>
    <property type="match status" value="1"/>
</dbReference>
<keyword evidence="3" id="KW-1185">Reference proteome</keyword>
<protein>
    <recommendedName>
        <fullName evidence="1">LysM domain-containing protein</fullName>
    </recommendedName>
</protein>
<name>A0A1E5TB29_9FLAO</name>
<evidence type="ECO:0000313" key="2">
    <source>
        <dbReference type="EMBL" id="OEK08570.1"/>
    </source>
</evidence>
<comment type="caution">
    <text evidence="2">The sequence shown here is derived from an EMBL/GenBank/DDBJ whole genome shotgun (WGS) entry which is preliminary data.</text>
</comment>
<dbReference type="RefSeq" id="WP_069830076.1">
    <property type="nucleotide sequence ID" value="NZ_MDJD01000034.1"/>
</dbReference>
<dbReference type="PROSITE" id="PS51782">
    <property type="entry name" value="LYSM"/>
    <property type="match status" value="1"/>
</dbReference>
<organism evidence="2 3">
    <name type="scientific">Flavivirga aquatica</name>
    <dbReference type="NCBI Taxonomy" id="1849968"/>
    <lineage>
        <taxon>Bacteria</taxon>
        <taxon>Pseudomonadati</taxon>
        <taxon>Bacteroidota</taxon>
        <taxon>Flavobacteriia</taxon>
        <taxon>Flavobacteriales</taxon>
        <taxon>Flavobacteriaceae</taxon>
        <taxon>Flavivirga</taxon>
    </lineage>
</organism>
<dbReference type="InterPro" id="IPR036779">
    <property type="entry name" value="LysM_dom_sf"/>
</dbReference>
<proteinExistence type="predicted"/>
<accession>A0A1E5TB29</accession>
<dbReference type="STRING" id="1849968.A8C32_03725"/>
<dbReference type="InterPro" id="IPR043732">
    <property type="entry name" value="DUF5675"/>
</dbReference>